<feature type="domain" description="Secretion system C-terminal sorting" evidence="3">
    <location>
        <begin position="222"/>
        <end position="287"/>
    </location>
</feature>
<feature type="signal peptide" evidence="2">
    <location>
        <begin position="1"/>
        <end position="20"/>
    </location>
</feature>
<evidence type="ECO:0000259" key="3">
    <source>
        <dbReference type="Pfam" id="PF18962"/>
    </source>
</evidence>
<gene>
    <name evidence="4" type="ORF">EPI11_17110</name>
</gene>
<evidence type="ECO:0000256" key="2">
    <source>
        <dbReference type="SAM" id="SignalP"/>
    </source>
</evidence>
<name>A0A3S3Q7N6_9FLAO</name>
<dbReference type="InterPro" id="IPR026444">
    <property type="entry name" value="Secre_tail"/>
</dbReference>
<dbReference type="RefSeq" id="WP_128391213.1">
    <property type="nucleotide sequence ID" value="NZ_SBII01000015.1"/>
</dbReference>
<protein>
    <submittedName>
        <fullName evidence="4">T9SS type A sorting domain-containing protein</fullName>
    </submittedName>
</protein>
<dbReference type="Proteomes" id="UP000287527">
    <property type="component" value="Unassembled WGS sequence"/>
</dbReference>
<dbReference type="NCBIfam" id="TIGR04183">
    <property type="entry name" value="Por_Secre_tail"/>
    <property type="match status" value="1"/>
</dbReference>
<comment type="caution">
    <text evidence="4">The sequence shown here is derived from an EMBL/GenBank/DDBJ whole genome shotgun (WGS) entry which is preliminary data.</text>
</comment>
<proteinExistence type="predicted"/>
<feature type="chain" id="PRO_5018581546" evidence="2">
    <location>
        <begin position="21"/>
        <end position="290"/>
    </location>
</feature>
<sequence length="290" mass="31971">MKTKLLLLSFLFLITITAQAQIGTVWSWNFNDNGITDETLGNWTITQAEGSTGDTWALKNTEYSIIMATGNELKVLGSINPGGSEYSRWAITPAMNLSYYTGTKISFTYLSGFFEVMGPEYVEIYAATSPDMAAMLANGPIASLELNGDAGVDPYIEVEQIVDIPEQYNLQTVYFAIVNKWETGNSVGASWALEMTEVKISAKELVAGIDEMAKSNFILKQNPVADNLELQAGNLIKTEKTQLSIYTTTGQLVKQTAYQEILNVSDLQSGIYLLVAQDDTNVQKMKFIKK</sequence>
<evidence type="ECO:0000313" key="5">
    <source>
        <dbReference type="Proteomes" id="UP000287527"/>
    </source>
</evidence>
<keyword evidence="5" id="KW-1185">Reference proteome</keyword>
<accession>A0A3S3Q7N6</accession>
<keyword evidence="1 2" id="KW-0732">Signal</keyword>
<dbReference type="Pfam" id="PF18962">
    <property type="entry name" value="Por_Secre_tail"/>
    <property type="match status" value="1"/>
</dbReference>
<organism evidence="4 5">
    <name type="scientific">Flavobacterium cerinum</name>
    <dbReference type="NCBI Taxonomy" id="2502784"/>
    <lineage>
        <taxon>Bacteria</taxon>
        <taxon>Pseudomonadati</taxon>
        <taxon>Bacteroidota</taxon>
        <taxon>Flavobacteriia</taxon>
        <taxon>Flavobacteriales</taxon>
        <taxon>Flavobacteriaceae</taxon>
        <taxon>Flavobacterium</taxon>
    </lineage>
</organism>
<evidence type="ECO:0000313" key="4">
    <source>
        <dbReference type="EMBL" id="RWW91946.1"/>
    </source>
</evidence>
<reference evidence="4 5" key="1">
    <citation type="submission" date="2019-01" db="EMBL/GenBank/DDBJ databases">
        <title>Flavobacterium sp. nov.,isolated from freshwater.</title>
        <authorList>
            <person name="Zhang R."/>
            <person name="Du Z.-J."/>
        </authorList>
    </citation>
    <scope>NUCLEOTIDE SEQUENCE [LARGE SCALE GENOMIC DNA]</scope>
    <source>
        <strain evidence="4 5">1E403</strain>
    </source>
</reference>
<dbReference type="EMBL" id="SBII01000015">
    <property type="protein sequence ID" value="RWW91946.1"/>
    <property type="molecule type" value="Genomic_DNA"/>
</dbReference>
<evidence type="ECO:0000256" key="1">
    <source>
        <dbReference type="ARBA" id="ARBA00022729"/>
    </source>
</evidence>
<dbReference type="OrthoDB" id="3179827at2"/>
<dbReference type="AlphaFoldDB" id="A0A3S3Q7N6"/>